<organism evidence="3 4">
    <name type="scientific">Lipingzhangella halophila</name>
    <dbReference type="NCBI Taxonomy" id="1783352"/>
    <lineage>
        <taxon>Bacteria</taxon>
        <taxon>Bacillati</taxon>
        <taxon>Actinomycetota</taxon>
        <taxon>Actinomycetes</taxon>
        <taxon>Streptosporangiales</taxon>
        <taxon>Nocardiopsidaceae</taxon>
        <taxon>Lipingzhangella</taxon>
    </lineage>
</organism>
<sequence>MRWSSERTRDRFAASRVARLATVSAAGQPHLVPVTFAVYGDTVATAIDTKPKSTTNLKRLANITENPRVCLLADEYDDDWQRLWWARADGEARIVHEGPERDAALRWLTGRYPQYGQSPPDGPVILVDVYRWSGWSYQ</sequence>
<dbReference type="InterPro" id="IPR012349">
    <property type="entry name" value="Split_barrel_FMN-bd"/>
</dbReference>
<dbReference type="Proteomes" id="UP000523007">
    <property type="component" value="Unassembled WGS sequence"/>
</dbReference>
<dbReference type="AlphaFoldDB" id="A0A7W7W3R5"/>
<dbReference type="PANTHER" id="PTHR35176">
    <property type="entry name" value="HEME OXYGENASE HI_0854-RELATED"/>
    <property type="match status" value="1"/>
</dbReference>
<evidence type="ECO:0000313" key="4">
    <source>
        <dbReference type="Proteomes" id="UP000523007"/>
    </source>
</evidence>
<dbReference type="RefSeq" id="WP_184579043.1">
    <property type="nucleotide sequence ID" value="NZ_JACHJT010000001.1"/>
</dbReference>
<feature type="domain" description="Pyridoxamine 5'-phosphate oxidase N-terminal" evidence="2">
    <location>
        <begin position="6"/>
        <end position="135"/>
    </location>
</feature>
<dbReference type="Pfam" id="PF01243">
    <property type="entry name" value="PNPOx_N"/>
    <property type="match status" value="1"/>
</dbReference>
<protein>
    <submittedName>
        <fullName evidence="3">PPOX class probable F420-dependent enzyme</fullName>
    </submittedName>
</protein>
<evidence type="ECO:0000256" key="1">
    <source>
        <dbReference type="ARBA" id="ARBA00023002"/>
    </source>
</evidence>
<evidence type="ECO:0000313" key="3">
    <source>
        <dbReference type="EMBL" id="MBB4931995.1"/>
    </source>
</evidence>
<keyword evidence="1" id="KW-0560">Oxidoreductase</keyword>
<name>A0A7W7W3R5_9ACTN</name>
<dbReference type="PANTHER" id="PTHR35176:SF2">
    <property type="entry name" value="F420H(2)-DEPENDENT REDUCTASE RV1155"/>
    <property type="match status" value="1"/>
</dbReference>
<keyword evidence="4" id="KW-1185">Reference proteome</keyword>
<dbReference type="GO" id="GO:0070967">
    <property type="term" value="F:coenzyme F420 binding"/>
    <property type="evidence" value="ECO:0007669"/>
    <property type="project" value="TreeGrafter"/>
</dbReference>
<dbReference type="GO" id="GO:0005829">
    <property type="term" value="C:cytosol"/>
    <property type="evidence" value="ECO:0007669"/>
    <property type="project" value="TreeGrafter"/>
</dbReference>
<dbReference type="EMBL" id="JACHJT010000001">
    <property type="protein sequence ID" value="MBB4931995.1"/>
    <property type="molecule type" value="Genomic_DNA"/>
</dbReference>
<proteinExistence type="predicted"/>
<dbReference type="SUPFAM" id="SSF50475">
    <property type="entry name" value="FMN-binding split barrel"/>
    <property type="match status" value="1"/>
</dbReference>
<dbReference type="InterPro" id="IPR052019">
    <property type="entry name" value="F420H2_bilvrd_red/Heme_oxyg"/>
</dbReference>
<dbReference type="InterPro" id="IPR011576">
    <property type="entry name" value="Pyridox_Oxase_N"/>
</dbReference>
<dbReference type="GO" id="GO:0016627">
    <property type="term" value="F:oxidoreductase activity, acting on the CH-CH group of donors"/>
    <property type="evidence" value="ECO:0007669"/>
    <property type="project" value="TreeGrafter"/>
</dbReference>
<accession>A0A7W7W3R5</accession>
<evidence type="ECO:0000259" key="2">
    <source>
        <dbReference type="Pfam" id="PF01243"/>
    </source>
</evidence>
<reference evidence="3 4" key="1">
    <citation type="submission" date="2020-08" db="EMBL/GenBank/DDBJ databases">
        <title>Sequencing the genomes of 1000 actinobacteria strains.</title>
        <authorList>
            <person name="Klenk H.-P."/>
        </authorList>
    </citation>
    <scope>NUCLEOTIDE SEQUENCE [LARGE SCALE GENOMIC DNA]</scope>
    <source>
        <strain evidence="3 4">DSM 102030</strain>
    </source>
</reference>
<dbReference type="NCBIfam" id="TIGR03668">
    <property type="entry name" value="Rv0121_F420"/>
    <property type="match status" value="1"/>
</dbReference>
<gene>
    <name evidence="3" type="ORF">F4561_002815</name>
</gene>
<dbReference type="InterPro" id="IPR019967">
    <property type="entry name" value="F420-dep_enz_PPOX_Rv0121"/>
</dbReference>
<dbReference type="Gene3D" id="2.30.110.10">
    <property type="entry name" value="Electron Transport, Fmn-binding Protein, Chain A"/>
    <property type="match status" value="1"/>
</dbReference>
<comment type="caution">
    <text evidence="3">The sequence shown here is derived from an EMBL/GenBank/DDBJ whole genome shotgun (WGS) entry which is preliminary data.</text>
</comment>